<feature type="transmembrane region" description="Helical" evidence="1">
    <location>
        <begin position="259"/>
        <end position="278"/>
    </location>
</feature>
<evidence type="ECO:0000313" key="3">
    <source>
        <dbReference type="EMBL" id="GAA2687579.1"/>
    </source>
</evidence>
<keyword evidence="1" id="KW-0472">Membrane</keyword>
<comment type="caution">
    <text evidence="3">The sequence shown here is derived from an EMBL/GenBank/DDBJ whole genome shotgun (WGS) entry which is preliminary data.</text>
</comment>
<evidence type="ECO:0000256" key="1">
    <source>
        <dbReference type="SAM" id="Phobius"/>
    </source>
</evidence>
<keyword evidence="4" id="KW-1185">Reference proteome</keyword>
<feature type="chain" id="PRO_5046415353" description="LPXTG cell wall anchor domain-containing protein" evidence="2">
    <location>
        <begin position="30"/>
        <end position="288"/>
    </location>
</feature>
<protein>
    <recommendedName>
        <fullName evidence="5">LPXTG cell wall anchor domain-containing protein</fullName>
    </recommendedName>
</protein>
<name>A0ABN3SW87_9ACTN</name>
<accession>A0ABN3SW87</accession>
<keyword evidence="1" id="KW-0812">Transmembrane</keyword>
<dbReference type="EMBL" id="BAAATE010000028">
    <property type="protein sequence ID" value="GAA2687579.1"/>
    <property type="molecule type" value="Genomic_DNA"/>
</dbReference>
<evidence type="ECO:0008006" key="5">
    <source>
        <dbReference type="Google" id="ProtNLM"/>
    </source>
</evidence>
<gene>
    <name evidence="3" type="ORF">GCM10010412_075710</name>
</gene>
<proteinExistence type="predicted"/>
<sequence>MTARFGMRVSALLVTTAITVGAGAATAFAEPTAPDISQATEQRTLLKGSTTASYYWDDASGRAGDTGLPASGISMRKGLAASPSWPLMTEGYVVYKGKKAPFFVGDRGPGAPSNNGIMLDLDAKTFADLTGGTFNSSTLGVDGNGGQGHIKVQYVITKWGNGVGKKNHPVAFSTGAWGRKDTNPAKPPVDVLAVAAKKKAAEEKKAEAAKVAALKEKAEQVEEPKEAGKAAAIAPASLNTDATAATTAAETTSDTSRTGTALALVGGLAVVGGVGYLGRGRIRRAVRR</sequence>
<evidence type="ECO:0000313" key="4">
    <source>
        <dbReference type="Proteomes" id="UP001501666"/>
    </source>
</evidence>
<evidence type="ECO:0000256" key="2">
    <source>
        <dbReference type="SAM" id="SignalP"/>
    </source>
</evidence>
<keyword evidence="1" id="KW-1133">Transmembrane helix</keyword>
<reference evidence="3 4" key="1">
    <citation type="journal article" date="2019" name="Int. J. Syst. Evol. Microbiol.">
        <title>The Global Catalogue of Microorganisms (GCM) 10K type strain sequencing project: providing services to taxonomists for standard genome sequencing and annotation.</title>
        <authorList>
            <consortium name="The Broad Institute Genomics Platform"/>
            <consortium name="The Broad Institute Genome Sequencing Center for Infectious Disease"/>
            <person name="Wu L."/>
            <person name="Ma J."/>
        </authorList>
    </citation>
    <scope>NUCLEOTIDE SEQUENCE [LARGE SCALE GENOMIC DNA]</scope>
    <source>
        <strain evidence="3 4">JCM 6835</strain>
    </source>
</reference>
<dbReference type="RefSeq" id="WP_346153363.1">
    <property type="nucleotide sequence ID" value="NZ_BAAATE010000028.1"/>
</dbReference>
<dbReference type="Proteomes" id="UP001501666">
    <property type="component" value="Unassembled WGS sequence"/>
</dbReference>
<organism evidence="3 4">
    <name type="scientific">Nonomuraea recticatena</name>
    <dbReference type="NCBI Taxonomy" id="46178"/>
    <lineage>
        <taxon>Bacteria</taxon>
        <taxon>Bacillati</taxon>
        <taxon>Actinomycetota</taxon>
        <taxon>Actinomycetes</taxon>
        <taxon>Streptosporangiales</taxon>
        <taxon>Streptosporangiaceae</taxon>
        <taxon>Nonomuraea</taxon>
    </lineage>
</organism>
<feature type="signal peptide" evidence="2">
    <location>
        <begin position="1"/>
        <end position="29"/>
    </location>
</feature>
<keyword evidence="2" id="KW-0732">Signal</keyword>